<dbReference type="Proteomes" id="UP001314263">
    <property type="component" value="Unassembled WGS sequence"/>
</dbReference>
<keyword evidence="1" id="KW-0808">Transferase</keyword>
<accession>A0AAV1HQ87</accession>
<dbReference type="InterPro" id="IPR029044">
    <property type="entry name" value="Nucleotide-diphossugar_trans"/>
</dbReference>
<dbReference type="Pfam" id="PF04488">
    <property type="entry name" value="Gly_transf_sug"/>
    <property type="match status" value="1"/>
</dbReference>
<dbReference type="InterPro" id="IPR007577">
    <property type="entry name" value="GlycoTrfase_DXD_sugar-bd_CS"/>
</dbReference>
<gene>
    <name evidence="2" type="ORF">CVIRNUC_000203</name>
</gene>
<protein>
    <submittedName>
        <fullName evidence="2">Uncharacterized protein</fullName>
    </submittedName>
</protein>
<dbReference type="InterPro" id="IPR051706">
    <property type="entry name" value="Glycosyltransferase_domain"/>
</dbReference>
<dbReference type="SUPFAM" id="SSF53448">
    <property type="entry name" value="Nucleotide-diphospho-sugar transferases"/>
    <property type="match status" value="1"/>
</dbReference>
<sequence length="208" mass="23166">MMSDWRYRFWDLEAAVLLIKEHYSWFLPTFESYDSVVAKGDALRPVILHAFGGLYLDLDVECYRPADRFLAGHDLVLQAEESNGNALINAVMASTARHPFWLRVLELMKERVGSAHNVLYATGPQVVSEAYKTHGKLSGGGSGVPVSLRGHGMQKKLTPHVYGLGEFYLPCNWLSQDLCAQVGNAETKPAHLAGFHHWAGSWKIIQVG</sequence>
<name>A0AAV1HQ87_9CHLO</name>
<comment type="caution">
    <text evidence="2">The sequence shown here is derived from an EMBL/GenBank/DDBJ whole genome shotgun (WGS) entry which is preliminary data.</text>
</comment>
<dbReference type="EMBL" id="CAUYUE010000001">
    <property type="protein sequence ID" value="CAK0732935.1"/>
    <property type="molecule type" value="Genomic_DNA"/>
</dbReference>
<keyword evidence="3" id="KW-1185">Reference proteome</keyword>
<evidence type="ECO:0000313" key="3">
    <source>
        <dbReference type="Proteomes" id="UP001314263"/>
    </source>
</evidence>
<dbReference type="AlphaFoldDB" id="A0AAV1HQ87"/>
<dbReference type="GO" id="GO:0016020">
    <property type="term" value="C:membrane"/>
    <property type="evidence" value="ECO:0007669"/>
    <property type="project" value="GOC"/>
</dbReference>
<reference evidence="2 3" key="1">
    <citation type="submission" date="2023-10" db="EMBL/GenBank/DDBJ databases">
        <authorList>
            <person name="Maclean D."/>
            <person name="Macfadyen A."/>
        </authorList>
    </citation>
    <scope>NUCLEOTIDE SEQUENCE [LARGE SCALE GENOMIC DNA]</scope>
</reference>
<dbReference type="PANTHER" id="PTHR32385:SF23">
    <property type="entry name" value="NUCLEOTIDE-DIPHOSPHO-SUGAR TRANSFERASE"/>
    <property type="match status" value="1"/>
</dbReference>
<evidence type="ECO:0000313" key="2">
    <source>
        <dbReference type="EMBL" id="CAK0732935.1"/>
    </source>
</evidence>
<dbReference type="Gene3D" id="3.90.550.20">
    <property type="match status" value="1"/>
</dbReference>
<proteinExistence type="predicted"/>
<dbReference type="PANTHER" id="PTHR32385">
    <property type="entry name" value="MANNOSYL PHOSPHORYLINOSITOL CERAMIDE SYNTHASE"/>
    <property type="match status" value="1"/>
</dbReference>
<dbReference type="GO" id="GO:0051999">
    <property type="term" value="P:mannosyl-inositol phosphorylceramide biosynthetic process"/>
    <property type="evidence" value="ECO:0007669"/>
    <property type="project" value="TreeGrafter"/>
</dbReference>
<evidence type="ECO:0000256" key="1">
    <source>
        <dbReference type="ARBA" id="ARBA00022679"/>
    </source>
</evidence>
<dbReference type="GO" id="GO:0000030">
    <property type="term" value="F:mannosyltransferase activity"/>
    <property type="evidence" value="ECO:0007669"/>
    <property type="project" value="TreeGrafter"/>
</dbReference>
<organism evidence="2 3">
    <name type="scientific">Coccomyxa viridis</name>
    <dbReference type="NCBI Taxonomy" id="1274662"/>
    <lineage>
        <taxon>Eukaryota</taxon>
        <taxon>Viridiplantae</taxon>
        <taxon>Chlorophyta</taxon>
        <taxon>core chlorophytes</taxon>
        <taxon>Trebouxiophyceae</taxon>
        <taxon>Trebouxiophyceae incertae sedis</taxon>
        <taxon>Coccomyxaceae</taxon>
        <taxon>Coccomyxa</taxon>
    </lineage>
</organism>